<dbReference type="HAMAP" id="MF_00632">
    <property type="entry name" value="UPF0234"/>
    <property type="match status" value="1"/>
</dbReference>
<evidence type="ECO:0000256" key="1">
    <source>
        <dbReference type="ARBA" id="ARBA00022741"/>
    </source>
</evidence>
<dbReference type="InterPro" id="IPR035571">
    <property type="entry name" value="UPF0234-like_C"/>
</dbReference>
<dbReference type="InterPro" id="IPR035570">
    <property type="entry name" value="UPF0234_N"/>
</dbReference>
<gene>
    <name evidence="4" type="ORF">UU65_C0002G0118</name>
</gene>
<dbReference type="EMBL" id="LCBL01000002">
    <property type="protein sequence ID" value="KKS09340.1"/>
    <property type="molecule type" value="Genomic_DNA"/>
</dbReference>
<evidence type="ECO:0000256" key="2">
    <source>
        <dbReference type="ARBA" id="ARBA00093450"/>
    </source>
</evidence>
<proteinExistence type="inferred from homology"/>
<dbReference type="Pfam" id="PF04461">
    <property type="entry name" value="YajQ"/>
    <property type="match status" value="1"/>
</dbReference>
<accession>A0A0G0W8N5</accession>
<dbReference type="Proteomes" id="UP000033869">
    <property type="component" value="Unassembled WGS sequence"/>
</dbReference>
<dbReference type="GO" id="GO:0005829">
    <property type="term" value="C:cytosol"/>
    <property type="evidence" value="ECO:0007669"/>
    <property type="project" value="TreeGrafter"/>
</dbReference>
<evidence type="ECO:0000256" key="3">
    <source>
        <dbReference type="HAMAP-Rule" id="MF_00632"/>
    </source>
</evidence>
<dbReference type="Gene3D" id="3.30.70.860">
    <property type="match status" value="1"/>
</dbReference>
<comment type="similarity">
    <text evidence="2 3">Belongs to the YajQ family.</text>
</comment>
<dbReference type="GO" id="GO:0000166">
    <property type="term" value="F:nucleotide binding"/>
    <property type="evidence" value="ECO:0007669"/>
    <property type="project" value="UniProtKB-UniRule"/>
</dbReference>
<sequence length="165" mass="18698">MAKDFSFDITSDFDHQELVNAIDQAQREIGTRYDFKGSDADIKEEGKDTLIVNVEDDYKLGAVIDILQSKMIKRNLSLKILDLSKQAENAAGGTLRKNIPLKRGLKQEDAKAITKKIRENYPKVKATIQGEEIRVSSTKKDELQGVMTLLKEADFDFPLQFGNYR</sequence>
<dbReference type="PANTHER" id="PTHR30476">
    <property type="entry name" value="UPF0234 PROTEIN YAJQ"/>
    <property type="match status" value="1"/>
</dbReference>
<dbReference type="PANTHER" id="PTHR30476:SF0">
    <property type="entry name" value="UPF0234 PROTEIN YAJQ"/>
    <property type="match status" value="1"/>
</dbReference>
<organism evidence="4 5">
    <name type="scientific">candidate division CPR2 bacterium GW2011_GWC1_41_48</name>
    <dbReference type="NCBI Taxonomy" id="1618344"/>
    <lineage>
        <taxon>Bacteria</taxon>
        <taxon>Bacteria division CPR2</taxon>
    </lineage>
</organism>
<dbReference type="NCBIfam" id="NF003819">
    <property type="entry name" value="PRK05412.1"/>
    <property type="match status" value="1"/>
</dbReference>
<evidence type="ECO:0000313" key="4">
    <source>
        <dbReference type="EMBL" id="KKS09340.1"/>
    </source>
</evidence>
<dbReference type="AlphaFoldDB" id="A0A0G0W8N5"/>
<keyword evidence="1 3" id="KW-0547">Nucleotide-binding</keyword>
<dbReference type="CDD" id="cd11740">
    <property type="entry name" value="YajQ_like"/>
    <property type="match status" value="1"/>
</dbReference>
<dbReference type="PATRIC" id="fig|1618344.3.peg.450"/>
<name>A0A0G0W8N5_UNCC2</name>
<protein>
    <recommendedName>
        <fullName evidence="3">Nucleotide-binding protein UU65_C0002G0118</fullName>
    </recommendedName>
</protein>
<dbReference type="Gene3D" id="3.30.70.990">
    <property type="entry name" value="YajQ-like, domain 2"/>
    <property type="match status" value="1"/>
</dbReference>
<dbReference type="InterPro" id="IPR036183">
    <property type="entry name" value="YajQ-like_sf"/>
</dbReference>
<dbReference type="InterPro" id="IPR007551">
    <property type="entry name" value="YajQ/Smlt4090-like"/>
</dbReference>
<comment type="function">
    <text evidence="3">Nucleotide-binding protein.</text>
</comment>
<comment type="caution">
    <text evidence="4">The sequence shown here is derived from an EMBL/GenBank/DDBJ whole genome shotgun (WGS) entry which is preliminary data.</text>
</comment>
<reference evidence="4 5" key="1">
    <citation type="journal article" date="2015" name="Nature">
        <title>rRNA introns, odd ribosomes, and small enigmatic genomes across a large radiation of phyla.</title>
        <authorList>
            <person name="Brown C.T."/>
            <person name="Hug L.A."/>
            <person name="Thomas B.C."/>
            <person name="Sharon I."/>
            <person name="Castelle C.J."/>
            <person name="Singh A."/>
            <person name="Wilkins M.J."/>
            <person name="Williams K.H."/>
            <person name="Banfield J.F."/>
        </authorList>
    </citation>
    <scope>NUCLEOTIDE SEQUENCE [LARGE SCALE GENOMIC DNA]</scope>
</reference>
<evidence type="ECO:0000313" key="5">
    <source>
        <dbReference type="Proteomes" id="UP000033869"/>
    </source>
</evidence>
<dbReference type="SUPFAM" id="SSF89963">
    <property type="entry name" value="YajQ-like"/>
    <property type="match status" value="2"/>
</dbReference>